<comment type="similarity">
    <text evidence="1">Belongs to the heat shock protein 90 family.</text>
</comment>
<dbReference type="SUPFAM" id="SSF55874">
    <property type="entry name" value="ATPase domain of HSP90 chaperone/DNA topoisomerase II/histidine kinase"/>
    <property type="match status" value="1"/>
</dbReference>
<dbReference type="EMBL" id="JAMSHJ010000007">
    <property type="protein sequence ID" value="KAI5391858.1"/>
    <property type="molecule type" value="Genomic_DNA"/>
</dbReference>
<proteinExistence type="inferred from homology"/>
<dbReference type="Gene3D" id="3.40.1110.10">
    <property type="entry name" value="Calcium-transporting ATPase, cytoplasmic domain N"/>
    <property type="match status" value="1"/>
</dbReference>
<evidence type="ECO:0000256" key="4">
    <source>
        <dbReference type="ARBA" id="ARBA00023186"/>
    </source>
</evidence>
<protein>
    <submittedName>
        <fullName evidence="6">Uncharacterized protein</fullName>
    </submittedName>
</protein>
<dbReference type="Gramene" id="Psat07G0630500-T1">
    <property type="protein sequence ID" value="KAI5391441.1"/>
    <property type="gene ID" value="KIW84_076305"/>
</dbReference>
<evidence type="ECO:0000256" key="1">
    <source>
        <dbReference type="ARBA" id="ARBA00008239"/>
    </source>
</evidence>
<comment type="caution">
    <text evidence="6">The sequence shown here is derived from an EMBL/GenBank/DDBJ whole genome shotgun (WGS) entry which is preliminary data.</text>
</comment>
<evidence type="ECO:0000256" key="3">
    <source>
        <dbReference type="ARBA" id="ARBA00022840"/>
    </source>
</evidence>
<reference evidence="6 8" key="1">
    <citation type="journal article" date="2022" name="Nat. Genet.">
        <title>Improved pea reference genome and pan-genome highlight genomic features and evolutionary characteristics.</title>
        <authorList>
            <person name="Yang T."/>
            <person name="Liu R."/>
            <person name="Luo Y."/>
            <person name="Hu S."/>
            <person name="Wang D."/>
            <person name="Wang C."/>
            <person name="Pandey M.K."/>
            <person name="Ge S."/>
            <person name="Xu Q."/>
            <person name="Li N."/>
            <person name="Li G."/>
            <person name="Huang Y."/>
            <person name="Saxena R.K."/>
            <person name="Ji Y."/>
            <person name="Li M."/>
            <person name="Yan X."/>
            <person name="He Y."/>
            <person name="Liu Y."/>
            <person name="Wang X."/>
            <person name="Xiang C."/>
            <person name="Varshney R.K."/>
            <person name="Ding H."/>
            <person name="Gao S."/>
            <person name="Zong X."/>
        </authorList>
    </citation>
    <scope>NUCLEOTIDE SEQUENCE [LARGE SCALE GENOMIC DNA]</scope>
    <source>
        <strain evidence="6 8">cv. Zhongwan 6</strain>
    </source>
</reference>
<dbReference type="InterPro" id="IPR023299">
    <property type="entry name" value="ATPase_P-typ_cyto_dom_N"/>
</dbReference>
<dbReference type="GO" id="GO:0005524">
    <property type="term" value="F:ATP binding"/>
    <property type="evidence" value="ECO:0007669"/>
    <property type="project" value="UniProtKB-KW"/>
</dbReference>
<dbReference type="GO" id="GO:0016887">
    <property type="term" value="F:ATP hydrolysis activity"/>
    <property type="evidence" value="ECO:0007669"/>
    <property type="project" value="InterPro"/>
</dbReference>
<dbReference type="SUPFAM" id="SSF81660">
    <property type="entry name" value="Metal cation-transporting ATPase, ATP-binding domain N"/>
    <property type="match status" value="1"/>
</dbReference>
<dbReference type="AlphaFoldDB" id="A0A9D4VZD5"/>
<dbReference type="Gramene" id="Psat07G0659600-T1">
    <property type="protein sequence ID" value="KAI5391858.1"/>
    <property type="gene ID" value="KIW84_076596"/>
</dbReference>
<dbReference type="EMBL" id="JAMSHJ010000007">
    <property type="protein sequence ID" value="KAI5391439.1"/>
    <property type="molecule type" value="Genomic_DNA"/>
</dbReference>
<keyword evidence="4" id="KW-0143">Chaperone</keyword>
<evidence type="ECO:0000313" key="5">
    <source>
        <dbReference type="EMBL" id="KAI5391439.1"/>
    </source>
</evidence>
<name>A0A9D4VZD5_PEA</name>
<dbReference type="Gene3D" id="3.30.565.10">
    <property type="entry name" value="Histidine kinase-like ATPase, C-terminal domain"/>
    <property type="match status" value="1"/>
</dbReference>
<dbReference type="EMBL" id="JAMSHJ010000007">
    <property type="protein sequence ID" value="KAI5391441.1"/>
    <property type="molecule type" value="Genomic_DNA"/>
</dbReference>
<organism evidence="6 8">
    <name type="scientific">Pisum sativum</name>
    <name type="common">Garden pea</name>
    <name type="synonym">Lathyrus oleraceus</name>
    <dbReference type="NCBI Taxonomy" id="3888"/>
    <lineage>
        <taxon>Eukaryota</taxon>
        <taxon>Viridiplantae</taxon>
        <taxon>Streptophyta</taxon>
        <taxon>Embryophyta</taxon>
        <taxon>Tracheophyta</taxon>
        <taxon>Spermatophyta</taxon>
        <taxon>Magnoliopsida</taxon>
        <taxon>eudicotyledons</taxon>
        <taxon>Gunneridae</taxon>
        <taxon>Pentapetalae</taxon>
        <taxon>rosids</taxon>
        <taxon>fabids</taxon>
        <taxon>Fabales</taxon>
        <taxon>Fabaceae</taxon>
        <taxon>Papilionoideae</taxon>
        <taxon>50 kb inversion clade</taxon>
        <taxon>NPAAA clade</taxon>
        <taxon>Hologalegina</taxon>
        <taxon>IRL clade</taxon>
        <taxon>Fabeae</taxon>
        <taxon>Lathyrus</taxon>
    </lineage>
</organism>
<gene>
    <name evidence="5" type="ORF">KIW84_076303</name>
    <name evidence="6" type="ORF">KIW84_076305</name>
    <name evidence="7" type="ORF">KIW84_076596</name>
</gene>
<dbReference type="PRINTS" id="PR00775">
    <property type="entry name" value="HEATSHOCK90"/>
</dbReference>
<evidence type="ECO:0000313" key="6">
    <source>
        <dbReference type="EMBL" id="KAI5391441.1"/>
    </source>
</evidence>
<evidence type="ECO:0000313" key="7">
    <source>
        <dbReference type="EMBL" id="KAI5391858.1"/>
    </source>
</evidence>
<dbReference type="Proteomes" id="UP001058974">
    <property type="component" value="Chromosome 7"/>
</dbReference>
<dbReference type="Pfam" id="PF13246">
    <property type="entry name" value="Cation_ATPase"/>
    <property type="match status" value="1"/>
</dbReference>
<dbReference type="Gramene" id="Psat07G0630300-T1">
    <property type="protein sequence ID" value="KAI5391439.1"/>
    <property type="gene ID" value="KIW84_076303"/>
</dbReference>
<dbReference type="InterPro" id="IPR036890">
    <property type="entry name" value="HATPase_C_sf"/>
</dbReference>
<dbReference type="GO" id="GO:0051082">
    <property type="term" value="F:unfolded protein binding"/>
    <property type="evidence" value="ECO:0007669"/>
    <property type="project" value="InterPro"/>
</dbReference>
<keyword evidence="8" id="KW-1185">Reference proteome</keyword>
<evidence type="ECO:0000256" key="2">
    <source>
        <dbReference type="ARBA" id="ARBA00022741"/>
    </source>
</evidence>
<dbReference type="Gramene" id="Psat5g153080.1">
    <property type="protein sequence ID" value="Psat5g153080.1.cds"/>
    <property type="gene ID" value="Psat5g153080"/>
</dbReference>
<sequence>MGIITITDTGIGMTKQELVDCLGTIAQSGTSSFHLRSVRITLRLLWHWLWLLFRRDCPLSSRLALHLRILPAGRLDANLQMIAKIAAVCNDAGVSQSEHKFVAHGMPTEAALKVLVEKMGLPEGSKDVQSGSKNTILH</sequence>
<accession>A0A9D4VZD5</accession>
<dbReference type="InterPro" id="IPR020575">
    <property type="entry name" value="Hsp90_N"/>
</dbReference>
<dbReference type="PANTHER" id="PTHR11528">
    <property type="entry name" value="HEAT SHOCK PROTEIN 90 FAMILY MEMBER"/>
    <property type="match status" value="1"/>
</dbReference>
<dbReference type="GO" id="GO:0140662">
    <property type="term" value="F:ATP-dependent protein folding chaperone"/>
    <property type="evidence" value="ECO:0007669"/>
    <property type="project" value="InterPro"/>
</dbReference>
<evidence type="ECO:0000313" key="8">
    <source>
        <dbReference type="Proteomes" id="UP001058974"/>
    </source>
</evidence>
<keyword evidence="3" id="KW-0067">ATP-binding</keyword>
<dbReference type="InterPro" id="IPR001404">
    <property type="entry name" value="Hsp90_fam"/>
</dbReference>
<keyword evidence="2" id="KW-0547">Nucleotide-binding</keyword>